<dbReference type="Gene3D" id="3.20.20.140">
    <property type="entry name" value="Metal-dependent hydrolases"/>
    <property type="match status" value="1"/>
</dbReference>
<comment type="similarity">
    <text evidence="3">Belongs to the metallo-dependent hydrolases superfamily. Uronate isomerase family.</text>
</comment>
<name>A0A9D9D8W1_9BACL</name>
<dbReference type="Proteomes" id="UP000823629">
    <property type="component" value="Unassembled WGS sequence"/>
</dbReference>
<dbReference type="Pfam" id="PF02614">
    <property type="entry name" value="UxaC"/>
    <property type="match status" value="1"/>
</dbReference>
<comment type="catalytic activity">
    <reaction evidence="1">
        <text>D-glucuronate = D-fructuronate</text>
        <dbReference type="Rhea" id="RHEA:13049"/>
        <dbReference type="ChEBI" id="CHEBI:58720"/>
        <dbReference type="ChEBI" id="CHEBI:59863"/>
        <dbReference type="EC" id="5.3.1.12"/>
    </reaction>
</comment>
<protein>
    <recommendedName>
        <fullName evidence="5">Uronate isomerase</fullName>
        <ecNumber evidence="4">5.3.1.12</ecNumber>
    </recommendedName>
</protein>
<comment type="caution">
    <text evidence="7">The sequence shown here is derived from an EMBL/GenBank/DDBJ whole genome shotgun (WGS) entry which is preliminary data.</text>
</comment>
<dbReference type="InterPro" id="IPR003766">
    <property type="entry name" value="Uronate_isomerase"/>
</dbReference>
<dbReference type="GO" id="GO:0019698">
    <property type="term" value="P:D-galacturonate catabolic process"/>
    <property type="evidence" value="ECO:0007669"/>
    <property type="project" value="TreeGrafter"/>
</dbReference>
<evidence type="ECO:0000256" key="6">
    <source>
        <dbReference type="ARBA" id="ARBA00023235"/>
    </source>
</evidence>
<evidence type="ECO:0000256" key="1">
    <source>
        <dbReference type="ARBA" id="ARBA00001165"/>
    </source>
</evidence>
<evidence type="ECO:0000256" key="2">
    <source>
        <dbReference type="ARBA" id="ARBA00004892"/>
    </source>
</evidence>
<comment type="pathway">
    <text evidence="2">Carbohydrate metabolism; pentose and glucuronate interconversion.</text>
</comment>
<gene>
    <name evidence="7" type="ORF">IAC78_01530</name>
</gene>
<evidence type="ECO:0000256" key="5">
    <source>
        <dbReference type="ARBA" id="ARBA00020555"/>
    </source>
</evidence>
<feature type="non-terminal residue" evidence="7">
    <location>
        <position position="1"/>
    </location>
</feature>
<dbReference type="PANTHER" id="PTHR30068">
    <property type="entry name" value="URONATE ISOMERASE"/>
    <property type="match status" value="1"/>
</dbReference>
<evidence type="ECO:0000256" key="3">
    <source>
        <dbReference type="ARBA" id="ARBA00008397"/>
    </source>
</evidence>
<dbReference type="AlphaFoldDB" id="A0A9D9D8W1"/>
<dbReference type="EC" id="5.3.1.12" evidence="4"/>
<dbReference type="GO" id="GO:0042840">
    <property type="term" value="P:D-glucuronate catabolic process"/>
    <property type="evidence" value="ECO:0007669"/>
    <property type="project" value="TreeGrafter"/>
</dbReference>
<dbReference type="SUPFAM" id="SSF51556">
    <property type="entry name" value="Metallo-dependent hydrolases"/>
    <property type="match status" value="1"/>
</dbReference>
<dbReference type="PANTHER" id="PTHR30068:SF4">
    <property type="entry name" value="URONATE ISOMERASE"/>
    <property type="match status" value="1"/>
</dbReference>
<proteinExistence type="inferred from homology"/>
<evidence type="ECO:0000313" key="7">
    <source>
        <dbReference type="EMBL" id="MBO8414149.1"/>
    </source>
</evidence>
<keyword evidence="6 7" id="KW-0413">Isomerase</keyword>
<dbReference type="InterPro" id="IPR032466">
    <property type="entry name" value="Metal_Hydrolase"/>
</dbReference>
<evidence type="ECO:0000313" key="8">
    <source>
        <dbReference type="Proteomes" id="UP000823629"/>
    </source>
</evidence>
<accession>A0A9D9D8W1</accession>
<evidence type="ECO:0000256" key="4">
    <source>
        <dbReference type="ARBA" id="ARBA00012546"/>
    </source>
</evidence>
<dbReference type="EMBL" id="JADING010000044">
    <property type="protein sequence ID" value="MBO8414149.1"/>
    <property type="molecule type" value="Genomic_DNA"/>
</dbReference>
<sequence length="136" mass="15525">GLMAQLDATNELPKTILYSLNDHDYPSLVTLMNCYQSAGIKGKIQLGTAWWFADHFDGMSKQISYLANDGLLSCFVGMLTDSRSFLSYPRHEYFRRLVCGYLGDLVEKGMYPDNRELLGKIVEDISFNNAKKYFSR</sequence>
<dbReference type="GO" id="GO:0008880">
    <property type="term" value="F:glucuronate isomerase activity"/>
    <property type="evidence" value="ECO:0007669"/>
    <property type="project" value="UniProtKB-EC"/>
</dbReference>
<organism evidence="7 8">
    <name type="scientific">Candidatus Scatoplasma merdavium</name>
    <dbReference type="NCBI Taxonomy" id="2840932"/>
    <lineage>
        <taxon>Bacteria</taxon>
        <taxon>Bacillati</taxon>
        <taxon>Bacillota</taxon>
        <taxon>Bacilli</taxon>
        <taxon>Bacillales</taxon>
        <taxon>Candidatus Scatoplasma</taxon>
    </lineage>
</organism>
<reference evidence="7" key="2">
    <citation type="journal article" date="2021" name="PeerJ">
        <title>Extensive microbial diversity within the chicken gut microbiome revealed by metagenomics and culture.</title>
        <authorList>
            <person name="Gilroy R."/>
            <person name="Ravi A."/>
            <person name="Getino M."/>
            <person name="Pursley I."/>
            <person name="Horton D.L."/>
            <person name="Alikhan N.F."/>
            <person name="Baker D."/>
            <person name="Gharbi K."/>
            <person name="Hall N."/>
            <person name="Watson M."/>
            <person name="Adriaenssens E.M."/>
            <person name="Foster-Nyarko E."/>
            <person name="Jarju S."/>
            <person name="Secka A."/>
            <person name="Antonio M."/>
            <person name="Oren A."/>
            <person name="Chaudhuri R.R."/>
            <person name="La Ragione R."/>
            <person name="Hildebrand F."/>
            <person name="Pallen M.J."/>
        </authorList>
    </citation>
    <scope>NUCLEOTIDE SEQUENCE</scope>
    <source>
        <strain evidence="7">1748</strain>
    </source>
</reference>
<reference evidence="7" key="1">
    <citation type="submission" date="2020-10" db="EMBL/GenBank/DDBJ databases">
        <authorList>
            <person name="Gilroy R."/>
        </authorList>
    </citation>
    <scope>NUCLEOTIDE SEQUENCE</scope>
    <source>
        <strain evidence="7">1748</strain>
    </source>
</reference>